<dbReference type="InterPro" id="IPR031961">
    <property type="entry name" value="DUF4780"/>
</dbReference>
<organism evidence="3 4">
    <name type="scientific">Ceratina calcarata</name>
    <dbReference type="NCBI Taxonomy" id="156304"/>
    <lineage>
        <taxon>Eukaryota</taxon>
        <taxon>Metazoa</taxon>
        <taxon>Ecdysozoa</taxon>
        <taxon>Arthropoda</taxon>
        <taxon>Hexapoda</taxon>
        <taxon>Insecta</taxon>
        <taxon>Pterygota</taxon>
        <taxon>Neoptera</taxon>
        <taxon>Endopterygota</taxon>
        <taxon>Hymenoptera</taxon>
        <taxon>Apocrita</taxon>
        <taxon>Aculeata</taxon>
        <taxon>Apoidea</taxon>
        <taxon>Anthophila</taxon>
        <taxon>Apidae</taxon>
        <taxon>Ceratina</taxon>
        <taxon>Zadontomerus</taxon>
    </lineage>
</organism>
<dbReference type="Pfam" id="PF16012">
    <property type="entry name" value="DUF4780"/>
    <property type="match status" value="1"/>
</dbReference>
<feature type="compositionally biased region" description="Polar residues" evidence="1">
    <location>
        <begin position="203"/>
        <end position="225"/>
    </location>
</feature>
<proteinExistence type="predicted"/>
<evidence type="ECO:0000313" key="3">
    <source>
        <dbReference type="Proteomes" id="UP000694925"/>
    </source>
</evidence>
<dbReference type="RefSeq" id="XP_026666963.1">
    <property type="nucleotide sequence ID" value="XM_026811162.1"/>
</dbReference>
<keyword evidence="3" id="KW-1185">Reference proteome</keyword>
<name>A0AAJ7RWF7_9HYME</name>
<dbReference type="Proteomes" id="UP000694925">
    <property type="component" value="Unplaced"/>
</dbReference>
<accession>A0AAJ7RWF7</accession>
<evidence type="ECO:0000256" key="1">
    <source>
        <dbReference type="SAM" id="MobiDB-lite"/>
    </source>
</evidence>
<feature type="domain" description="DUF4780" evidence="2">
    <location>
        <begin position="12"/>
        <end position="173"/>
    </location>
</feature>
<evidence type="ECO:0000259" key="2">
    <source>
        <dbReference type="Pfam" id="PF16012"/>
    </source>
</evidence>
<dbReference type="GeneID" id="113463930"/>
<dbReference type="KEGG" id="ccal:113463930"/>
<dbReference type="AlphaFoldDB" id="A0AAJ7RWF7"/>
<gene>
    <name evidence="4" type="primary">LOC113463930</name>
</gene>
<sequence length="286" mass="33377">MECTETNRRATKTIVALLPQNYPMDQLKPQDIPSYQKALRQVIKKTDEQRIDTPPEFLNHQIKNGGMIVTCAGDYDSWWLGRHIDEVKFKYKLKVDSPIALEDKFLVDGEVTNLENTGDNILHKIRNFNPDIKLTGWKIINEEMNYEKMTRIITFEMPNRSIKCLRRLKNRLRLDEYGVDGINFGTIRPVMKTQSPYERLEPSGSSQQETIFSNTPDDNAKPSTSAKRDIIDSAQAIKRRKINEFIEEGFVDKSDQEKREILKTVLYDFINEGLEKEDSKMRKKNR</sequence>
<evidence type="ECO:0000313" key="4">
    <source>
        <dbReference type="RefSeq" id="XP_026666963.1"/>
    </source>
</evidence>
<protein>
    <submittedName>
        <fullName evidence="4">Uncharacterized protein LOC113463930</fullName>
    </submittedName>
</protein>
<feature type="region of interest" description="Disordered" evidence="1">
    <location>
        <begin position="197"/>
        <end position="229"/>
    </location>
</feature>
<reference evidence="4" key="1">
    <citation type="submission" date="2025-08" db="UniProtKB">
        <authorList>
            <consortium name="RefSeq"/>
        </authorList>
    </citation>
    <scope>IDENTIFICATION</scope>
    <source>
        <tissue evidence="4">Whole body</tissue>
    </source>
</reference>